<sequence>MKLLIEIGNTSLKWALLEGTALGPMTAARHFGALPIDVLANWETLARIERVLVASVGPESVLEAVRATVEAYWQCPLQRIEPVAQAHAVRVAYADPRRLGVDRFLALIGAYWLEPEPVESGRAPEPERGMLIIDAGTAITFDGLLADGTHRGGQILPGITMLRDSLLQGTRLSPHHTQDRTERWGQDTGPAITAASLHAPAALGERLRETFKHETGRAPRVILTGGDAERLAPLFQAPVQLQPDLVLHGLARFG</sequence>
<reference evidence="17" key="1">
    <citation type="submission" date="2017-05" db="EMBL/GenBank/DDBJ databases">
        <authorList>
            <person name="Imhoff J.F."/>
            <person name="Rahn T."/>
            <person name="Kuenzel S."/>
            <person name="Neulinger S.C."/>
        </authorList>
    </citation>
    <scope>NUCLEOTIDE SEQUENCE</scope>
    <source>
        <strain evidence="17">DSM 4395</strain>
    </source>
</reference>
<comment type="caution">
    <text evidence="17">The sequence shown here is derived from an EMBL/GenBank/DDBJ whole genome shotgun (WGS) entry which is preliminary data.</text>
</comment>
<evidence type="ECO:0000256" key="1">
    <source>
        <dbReference type="ARBA" id="ARBA00001206"/>
    </source>
</evidence>
<dbReference type="Pfam" id="PF03309">
    <property type="entry name" value="Pan_kinase"/>
    <property type="match status" value="1"/>
</dbReference>
<feature type="binding site" evidence="16">
    <location>
        <begin position="100"/>
        <end position="103"/>
    </location>
    <ligand>
        <name>substrate</name>
    </ligand>
</feature>
<keyword evidence="18" id="KW-1185">Reference proteome</keyword>
<dbReference type="SUPFAM" id="SSF53067">
    <property type="entry name" value="Actin-like ATPase domain"/>
    <property type="match status" value="2"/>
</dbReference>
<comment type="subunit">
    <text evidence="5 16">Homodimer.</text>
</comment>
<comment type="function">
    <text evidence="16">Catalyzes the phosphorylation of pantothenate (Pan), the first step in CoA biosynthesis.</text>
</comment>
<name>A0AAJ0XEB0_HALSE</name>
<evidence type="ECO:0000256" key="11">
    <source>
        <dbReference type="ARBA" id="ARBA00022840"/>
    </source>
</evidence>
<comment type="pathway">
    <text evidence="4 16">Cofactor biosynthesis; coenzyme A biosynthesis; CoA from (R)-pantothenate: step 1/5.</text>
</comment>
<keyword evidence="12 16" id="KW-0630">Potassium</keyword>
<evidence type="ECO:0000256" key="6">
    <source>
        <dbReference type="ARBA" id="ARBA00012102"/>
    </source>
</evidence>
<organism evidence="17 18">
    <name type="scientific">Halochromatium salexigens</name>
    <name type="common">Chromatium salexigens</name>
    <dbReference type="NCBI Taxonomy" id="49447"/>
    <lineage>
        <taxon>Bacteria</taxon>
        <taxon>Pseudomonadati</taxon>
        <taxon>Pseudomonadota</taxon>
        <taxon>Gammaproteobacteria</taxon>
        <taxon>Chromatiales</taxon>
        <taxon>Chromatiaceae</taxon>
        <taxon>Halochromatium</taxon>
    </lineage>
</organism>
<keyword evidence="10 16" id="KW-0418">Kinase</keyword>
<dbReference type="AlphaFoldDB" id="A0AAJ0XEB0"/>
<keyword evidence="11 16" id="KW-0067">ATP-binding</keyword>
<protein>
    <recommendedName>
        <fullName evidence="15 16">Type III pantothenate kinase</fullName>
        <ecNumber evidence="6 16">2.7.1.33</ecNumber>
    </recommendedName>
    <alternativeName>
        <fullName evidence="16">PanK-III</fullName>
    </alternativeName>
    <alternativeName>
        <fullName evidence="16">Pantothenic acid kinase</fullName>
    </alternativeName>
</protein>
<feature type="active site" description="Proton acceptor" evidence="16">
    <location>
        <position position="102"/>
    </location>
</feature>
<evidence type="ECO:0000313" key="18">
    <source>
        <dbReference type="Proteomes" id="UP001296967"/>
    </source>
</evidence>
<evidence type="ECO:0000313" key="17">
    <source>
        <dbReference type="EMBL" id="MBK5929098.1"/>
    </source>
</evidence>
<comment type="catalytic activity">
    <reaction evidence="1 16">
        <text>(R)-pantothenate + ATP = (R)-4'-phosphopantothenate + ADP + H(+)</text>
        <dbReference type="Rhea" id="RHEA:16373"/>
        <dbReference type="ChEBI" id="CHEBI:10986"/>
        <dbReference type="ChEBI" id="CHEBI:15378"/>
        <dbReference type="ChEBI" id="CHEBI:29032"/>
        <dbReference type="ChEBI" id="CHEBI:30616"/>
        <dbReference type="ChEBI" id="CHEBI:456216"/>
        <dbReference type="EC" id="2.7.1.33"/>
    </reaction>
</comment>
<evidence type="ECO:0000256" key="16">
    <source>
        <dbReference type="HAMAP-Rule" id="MF_01274"/>
    </source>
</evidence>
<evidence type="ECO:0000256" key="13">
    <source>
        <dbReference type="ARBA" id="ARBA00022993"/>
    </source>
</evidence>
<dbReference type="PANTHER" id="PTHR34265:SF1">
    <property type="entry name" value="TYPE III PANTOTHENATE KINASE"/>
    <property type="match status" value="1"/>
</dbReference>
<dbReference type="EC" id="2.7.1.33" evidence="6 16"/>
<comment type="similarity">
    <text evidence="14 16">Belongs to the type III pantothenate kinase family.</text>
</comment>
<dbReference type="Proteomes" id="UP001296967">
    <property type="component" value="Unassembled WGS sequence"/>
</dbReference>
<comment type="cofactor">
    <cofactor evidence="2">
        <name>K(+)</name>
        <dbReference type="ChEBI" id="CHEBI:29103"/>
    </cofactor>
</comment>
<dbReference type="InterPro" id="IPR004619">
    <property type="entry name" value="Type_III_PanK"/>
</dbReference>
<dbReference type="GO" id="GO:0015937">
    <property type="term" value="P:coenzyme A biosynthetic process"/>
    <property type="evidence" value="ECO:0007669"/>
    <property type="project" value="UniProtKB-UniRule"/>
</dbReference>
<feature type="binding site" evidence="16">
    <location>
        <position position="188"/>
    </location>
    <ligand>
        <name>substrate</name>
    </ligand>
</feature>
<feature type="binding site" evidence="16">
    <location>
        <position position="93"/>
    </location>
    <ligand>
        <name>substrate</name>
    </ligand>
</feature>
<evidence type="ECO:0000256" key="7">
    <source>
        <dbReference type="ARBA" id="ARBA00022490"/>
    </source>
</evidence>
<keyword evidence="7 16" id="KW-0963">Cytoplasm</keyword>
<evidence type="ECO:0000256" key="5">
    <source>
        <dbReference type="ARBA" id="ARBA00011738"/>
    </source>
</evidence>
<evidence type="ECO:0000256" key="4">
    <source>
        <dbReference type="ARBA" id="ARBA00005225"/>
    </source>
</evidence>
<accession>A0AAJ0XEB0</accession>
<evidence type="ECO:0000256" key="8">
    <source>
        <dbReference type="ARBA" id="ARBA00022679"/>
    </source>
</evidence>
<keyword evidence="13 16" id="KW-0173">Coenzyme A biosynthesis</keyword>
<evidence type="ECO:0000256" key="3">
    <source>
        <dbReference type="ARBA" id="ARBA00004496"/>
    </source>
</evidence>
<gene>
    <name evidence="16" type="primary">coaX</name>
    <name evidence="17" type="ORF">CCR82_00745</name>
</gene>
<dbReference type="GO" id="GO:0005524">
    <property type="term" value="F:ATP binding"/>
    <property type="evidence" value="ECO:0007669"/>
    <property type="project" value="UniProtKB-UniRule"/>
</dbReference>
<evidence type="ECO:0000256" key="10">
    <source>
        <dbReference type="ARBA" id="ARBA00022777"/>
    </source>
</evidence>
<dbReference type="EMBL" id="NHSF01000008">
    <property type="protein sequence ID" value="MBK5929098.1"/>
    <property type="molecule type" value="Genomic_DNA"/>
</dbReference>
<dbReference type="CDD" id="cd24015">
    <property type="entry name" value="ASKHA_NBD_PanK-III"/>
    <property type="match status" value="1"/>
</dbReference>
<proteinExistence type="inferred from homology"/>
<evidence type="ECO:0000256" key="15">
    <source>
        <dbReference type="ARBA" id="ARBA00040883"/>
    </source>
</evidence>
<evidence type="ECO:0000256" key="14">
    <source>
        <dbReference type="ARBA" id="ARBA00038036"/>
    </source>
</evidence>
<evidence type="ECO:0000256" key="9">
    <source>
        <dbReference type="ARBA" id="ARBA00022741"/>
    </source>
</evidence>
<keyword evidence="9 16" id="KW-0547">Nucleotide-binding</keyword>
<feature type="binding site" evidence="16">
    <location>
        <position position="134"/>
    </location>
    <ligand>
        <name>K(+)</name>
        <dbReference type="ChEBI" id="CHEBI:29103"/>
    </ligand>
</feature>
<dbReference type="InterPro" id="IPR043129">
    <property type="entry name" value="ATPase_NBD"/>
</dbReference>
<comment type="cofactor">
    <cofactor evidence="16">
        <name>NH4(+)</name>
        <dbReference type="ChEBI" id="CHEBI:28938"/>
    </cofactor>
    <cofactor evidence="16">
        <name>K(+)</name>
        <dbReference type="ChEBI" id="CHEBI:29103"/>
    </cofactor>
    <text evidence="16">A monovalent cation. Ammonium or potassium.</text>
</comment>
<comment type="subcellular location">
    <subcellularLocation>
        <location evidence="3 16">Cytoplasm</location>
    </subcellularLocation>
</comment>
<evidence type="ECO:0000256" key="2">
    <source>
        <dbReference type="ARBA" id="ARBA00001958"/>
    </source>
</evidence>
<dbReference type="RefSeq" id="WP_201243291.1">
    <property type="nucleotide sequence ID" value="NZ_NHSF01000008.1"/>
</dbReference>
<keyword evidence="8 16" id="KW-0808">Transferase</keyword>
<dbReference type="PANTHER" id="PTHR34265">
    <property type="entry name" value="TYPE III PANTOTHENATE KINASE"/>
    <property type="match status" value="1"/>
</dbReference>
<dbReference type="GO" id="GO:0046872">
    <property type="term" value="F:metal ion binding"/>
    <property type="evidence" value="ECO:0007669"/>
    <property type="project" value="UniProtKB-KW"/>
</dbReference>
<feature type="binding site" evidence="16">
    <location>
        <begin position="6"/>
        <end position="13"/>
    </location>
    <ligand>
        <name>ATP</name>
        <dbReference type="ChEBI" id="CHEBI:30616"/>
    </ligand>
</feature>
<feature type="binding site" evidence="16">
    <location>
        <position position="137"/>
    </location>
    <ligand>
        <name>ATP</name>
        <dbReference type="ChEBI" id="CHEBI:30616"/>
    </ligand>
</feature>
<dbReference type="HAMAP" id="MF_01274">
    <property type="entry name" value="Pantothen_kinase_3"/>
    <property type="match status" value="1"/>
</dbReference>
<dbReference type="GO" id="GO:0004594">
    <property type="term" value="F:pantothenate kinase activity"/>
    <property type="evidence" value="ECO:0007669"/>
    <property type="project" value="UniProtKB-UniRule"/>
</dbReference>
<evidence type="ECO:0000256" key="12">
    <source>
        <dbReference type="ARBA" id="ARBA00022958"/>
    </source>
</evidence>
<dbReference type="Gene3D" id="3.30.420.40">
    <property type="match status" value="2"/>
</dbReference>
<keyword evidence="16" id="KW-0479">Metal-binding</keyword>
<reference evidence="17" key="2">
    <citation type="journal article" date="2020" name="Microorganisms">
        <title>Osmotic Adaptation and Compatible Solute Biosynthesis of Phototrophic Bacteria as Revealed from Genome Analyses.</title>
        <authorList>
            <person name="Imhoff J.F."/>
            <person name="Rahn T."/>
            <person name="Kunzel S."/>
            <person name="Keller A."/>
            <person name="Neulinger S.C."/>
        </authorList>
    </citation>
    <scope>NUCLEOTIDE SEQUENCE</scope>
    <source>
        <strain evidence="17">DSM 4395</strain>
    </source>
</reference>
<dbReference type="GO" id="GO:0005737">
    <property type="term" value="C:cytoplasm"/>
    <property type="evidence" value="ECO:0007669"/>
    <property type="project" value="UniProtKB-SubCell"/>
</dbReference>
<dbReference type="NCBIfam" id="TIGR00671">
    <property type="entry name" value="baf"/>
    <property type="match status" value="1"/>
</dbReference>